<dbReference type="Proteomes" id="UP000001568">
    <property type="component" value="Chromosome 10"/>
</dbReference>
<dbReference type="EMBL" id="CP000590">
    <property type="protein sequence ID" value="ABO98254.1"/>
    <property type="molecule type" value="Genomic_DNA"/>
</dbReference>
<dbReference type="OMA" id="VMPCCIK"/>
<dbReference type="PROSITE" id="PS50102">
    <property type="entry name" value="RRM"/>
    <property type="match status" value="1"/>
</dbReference>
<dbReference type="OrthoDB" id="439522at2759"/>
<dbReference type="eggNOG" id="ENOG502S8Q1">
    <property type="taxonomic scope" value="Eukaryota"/>
</dbReference>
<evidence type="ECO:0000313" key="3">
    <source>
        <dbReference type="EMBL" id="ABO98254.1"/>
    </source>
</evidence>
<dbReference type="AlphaFoldDB" id="A4S3Q4"/>
<evidence type="ECO:0000256" key="1">
    <source>
        <dbReference type="PROSITE-ProRule" id="PRU00176"/>
    </source>
</evidence>
<evidence type="ECO:0000313" key="4">
    <source>
        <dbReference type="Proteomes" id="UP000001568"/>
    </source>
</evidence>
<dbReference type="GO" id="GO:0003723">
    <property type="term" value="F:RNA binding"/>
    <property type="evidence" value="ECO:0007669"/>
    <property type="project" value="UniProtKB-UniRule"/>
</dbReference>
<dbReference type="KEGG" id="olu:OSTLU_26137"/>
<evidence type="ECO:0000259" key="2">
    <source>
        <dbReference type="PROSITE" id="PS50102"/>
    </source>
</evidence>
<sequence length="547" mass="60575">MGQKRYARSLKQDERRRELAELAKRPRAPSIRQKVAAFNAEILETADLQAIKSWGGARGTVASASSGDADAEGVVDAHCVVVGNLPVDLRPEDVKAALTPLVVEKARDAGVDAAKELVGDIGVGVFGPCRPKTRRDRDREFRGFAVVRFRSASGAAAAATALHGTTFRTKSAKWPERVLNARLDDKGEYDDAYVRGLRGSAPKIPDKVSKKEPRKRWKMAELENLPMRQKCLSTHTRFSDLDGKLRVRLLEYLSTAIPAMPELAGVVLAMEQSAPHYLRIKELIESIECFNVILGHLNSAESTAGRSMDDVRVYDTFFDLACGHGLVGVLLAYAFPTRTVRSFDHTKRAAFFAFCHAFEQMRKTMTRKPWTVGAIDWDTEEMFVASNRLEETNDASTAPKDVRDDEEPALSNIVFTLGDIDDARALVNASSFVVALHGCNEANKVAVEMAKSQDAVWAVMPCCIKASIYLPECIVSKLDDDSKYGFMCGVMCQKYDAQLIRAIDTRITTRAIVLCGGIKGFKKHCFVIGNNTKIQRERERKMEAPLH</sequence>
<protein>
    <recommendedName>
        <fullName evidence="2">RRM domain-containing protein</fullName>
    </recommendedName>
</protein>
<dbReference type="Gene3D" id="3.30.70.330">
    <property type="match status" value="1"/>
</dbReference>
<dbReference type="InterPro" id="IPR012677">
    <property type="entry name" value="Nucleotide-bd_a/b_plait_sf"/>
</dbReference>
<dbReference type="InterPro" id="IPR000504">
    <property type="entry name" value="RRM_dom"/>
</dbReference>
<dbReference type="SUPFAM" id="SSF54928">
    <property type="entry name" value="RNA-binding domain, RBD"/>
    <property type="match status" value="1"/>
</dbReference>
<gene>
    <name evidence="3" type="ORF">OSTLU_26137</name>
</gene>
<dbReference type="InterPro" id="IPR035979">
    <property type="entry name" value="RBD_domain_sf"/>
</dbReference>
<name>A4S3Q4_OSTLU</name>
<feature type="domain" description="RRM" evidence="2">
    <location>
        <begin position="78"/>
        <end position="186"/>
    </location>
</feature>
<organism evidence="3 4">
    <name type="scientific">Ostreococcus lucimarinus (strain CCE9901)</name>
    <dbReference type="NCBI Taxonomy" id="436017"/>
    <lineage>
        <taxon>Eukaryota</taxon>
        <taxon>Viridiplantae</taxon>
        <taxon>Chlorophyta</taxon>
        <taxon>Mamiellophyceae</taxon>
        <taxon>Mamiellales</taxon>
        <taxon>Bathycoccaceae</taxon>
        <taxon>Ostreococcus</taxon>
    </lineage>
</organism>
<dbReference type="RefSeq" id="XP_001419961.1">
    <property type="nucleotide sequence ID" value="XM_001419924.1"/>
</dbReference>
<accession>A4S3Q4</accession>
<dbReference type="HOGENOM" id="CLU_547860_0_0_1"/>
<proteinExistence type="predicted"/>
<keyword evidence="4" id="KW-1185">Reference proteome</keyword>
<dbReference type="Gramene" id="ABO98254">
    <property type="protein sequence ID" value="ABO98254"/>
    <property type="gene ID" value="OSTLU_26137"/>
</dbReference>
<dbReference type="GeneID" id="5004000"/>
<reference evidence="3 4" key="1">
    <citation type="journal article" date="2007" name="Proc. Natl. Acad. Sci. U.S.A.">
        <title>The tiny eukaryote Ostreococcus provides genomic insights into the paradox of plankton speciation.</title>
        <authorList>
            <person name="Palenik B."/>
            <person name="Grimwood J."/>
            <person name="Aerts A."/>
            <person name="Rouze P."/>
            <person name="Salamov A."/>
            <person name="Putnam N."/>
            <person name="Dupont C."/>
            <person name="Jorgensen R."/>
            <person name="Derelle E."/>
            <person name="Rombauts S."/>
            <person name="Zhou K."/>
            <person name="Otillar R."/>
            <person name="Merchant S.S."/>
            <person name="Podell S."/>
            <person name="Gaasterland T."/>
            <person name="Napoli C."/>
            <person name="Gendler K."/>
            <person name="Manuell A."/>
            <person name="Tai V."/>
            <person name="Vallon O."/>
            <person name="Piganeau G."/>
            <person name="Jancek S."/>
            <person name="Heijde M."/>
            <person name="Jabbari K."/>
            <person name="Bowler C."/>
            <person name="Lohr M."/>
            <person name="Robbens S."/>
            <person name="Werner G."/>
            <person name="Dubchak I."/>
            <person name="Pazour G.J."/>
            <person name="Ren Q."/>
            <person name="Paulsen I."/>
            <person name="Delwiche C."/>
            <person name="Schmutz J."/>
            <person name="Rokhsar D."/>
            <person name="Van de Peer Y."/>
            <person name="Moreau H."/>
            <person name="Grigoriev I.V."/>
        </authorList>
    </citation>
    <scope>NUCLEOTIDE SEQUENCE [LARGE SCALE GENOMIC DNA]</scope>
    <source>
        <strain evidence="3 4">CCE9901</strain>
    </source>
</reference>
<keyword evidence="1" id="KW-0694">RNA-binding</keyword>